<proteinExistence type="inferred from homology"/>
<dbReference type="RefSeq" id="WP_159668711.1">
    <property type="nucleotide sequence ID" value="NZ_WUUS01000009.1"/>
</dbReference>
<dbReference type="Pfam" id="PF17886">
    <property type="entry name" value="ArsA_HSP20"/>
    <property type="match status" value="1"/>
</dbReference>
<organism evidence="3 4">
    <name type="scientific">Halobaculum saliterrae</name>
    <dbReference type="NCBI Taxonomy" id="2073113"/>
    <lineage>
        <taxon>Archaea</taxon>
        <taxon>Methanobacteriati</taxon>
        <taxon>Methanobacteriota</taxon>
        <taxon>Stenosarchaea group</taxon>
        <taxon>Halobacteria</taxon>
        <taxon>Halobacteriales</taxon>
        <taxon>Haloferacaceae</taxon>
        <taxon>Halobaculum</taxon>
    </lineage>
</organism>
<evidence type="ECO:0000256" key="1">
    <source>
        <dbReference type="PROSITE-ProRule" id="PRU00285"/>
    </source>
</evidence>
<dbReference type="InterPro" id="IPR008978">
    <property type="entry name" value="HSP20-like_chaperone"/>
</dbReference>
<dbReference type="CDD" id="cd06464">
    <property type="entry name" value="ACD_sHsps-like"/>
    <property type="match status" value="1"/>
</dbReference>
<evidence type="ECO:0000313" key="4">
    <source>
        <dbReference type="Proteomes" id="UP000437065"/>
    </source>
</evidence>
<comment type="similarity">
    <text evidence="1">Belongs to the small heat shock protein (HSP20) family.</text>
</comment>
<feature type="domain" description="SHSP" evidence="2">
    <location>
        <begin position="35"/>
        <end position="127"/>
    </location>
</feature>
<dbReference type="OrthoDB" id="26084at2157"/>
<dbReference type="InterPro" id="IPR040612">
    <property type="entry name" value="ArsA_HSP20-like"/>
</dbReference>
<accession>A0A6B0SUA1</accession>
<dbReference type="Proteomes" id="UP000437065">
    <property type="component" value="Unassembled WGS sequence"/>
</dbReference>
<sequence length="127" mass="13823">MRDDRDDPFRDIFDEIERMMNEMSGAAAAGESGGDAGFGDETHVSVYEEGQTLRLVADLPGVEKDGIDLQCDGRTLTISAEGAGRRFDERVRLPVRVDEHSASASFNNGVLEVTFDALEPSADIDVE</sequence>
<dbReference type="Gene3D" id="2.60.40.790">
    <property type="match status" value="1"/>
</dbReference>
<dbReference type="EMBL" id="WUUS01000009">
    <property type="protein sequence ID" value="MXR42434.1"/>
    <property type="molecule type" value="Genomic_DNA"/>
</dbReference>
<dbReference type="PROSITE" id="PS01031">
    <property type="entry name" value="SHSP"/>
    <property type="match status" value="1"/>
</dbReference>
<comment type="caution">
    <text evidence="3">The sequence shown here is derived from an EMBL/GenBank/DDBJ whole genome shotgun (WGS) entry which is preliminary data.</text>
</comment>
<dbReference type="AlphaFoldDB" id="A0A6B0SUA1"/>
<evidence type="ECO:0000313" key="3">
    <source>
        <dbReference type="EMBL" id="MXR42434.1"/>
    </source>
</evidence>
<protein>
    <submittedName>
        <fullName evidence="3">Hsp20 family protein</fullName>
    </submittedName>
</protein>
<gene>
    <name evidence="3" type="ORF">GRX01_13930</name>
</gene>
<keyword evidence="4" id="KW-1185">Reference proteome</keyword>
<reference evidence="3 4" key="1">
    <citation type="submission" date="2019-12" db="EMBL/GenBank/DDBJ databases">
        <title>Isolation and characterization of three novel carbon monoxide-oxidizing members of Halobacteria from salione crusts and soils.</title>
        <authorList>
            <person name="Myers M.R."/>
            <person name="King G.M."/>
        </authorList>
    </citation>
    <scope>NUCLEOTIDE SEQUENCE [LARGE SCALE GENOMIC DNA]</scope>
    <source>
        <strain evidence="3 4">WSA2</strain>
    </source>
</reference>
<dbReference type="InterPro" id="IPR002068">
    <property type="entry name" value="A-crystallin/Hsp20_dom"/>
</dbReference>
<evidence type="ECO:0000259" key="2">
    <source>
        <dbReference type="PROSITE" id="PS01031"/>
    </source>
</evidence>
<dbReference type="SUPFAM" id="SSF49764">
    <property type="entry name" value="HSP20-like chaperones"/>
    <property type="match status" value="1"/>
</dbReference>
<name>A0A6B0SUA1_9EURY</name>